<sequence>MRLYQCEIQV</sequence>
<accession>A0A0E9PVF0</accession>
<evidence type="ECO:0000313" key="1">
    <source>
        <dbReference type="EMBL" id="JAH08601.1"/>
    </source>
</evidence>
<name>A0A0E9PVF0_ANGAN</name>
<dbReference type="EMBL" id="GBXM01099976">
    <property type="protein sequence ID" value="JAH08601.1"/>
    <property type="molecule type" value="Transcribed_RNA"/>
</dbReference>
<reference evidence="1" key="1">
    <citation type="submission" date="2014-11" db="EMBL/GenBank/DDBJ databases">
        <authorList>
            <person name="Amaro Gonzalez C."/>
        </authorList>
    </citation>
    <scope>NUCLEOTIDE SEQUENCE</scope>
</reference>
<proteinExistence type="predicted"/>
<organism evidence="1">
    <name type="scientific">Anguilla anguilla</name>
    <name type="common">European freshwater eel</name>
    <name type="synonym">Muraena anguilla</name>
    <dbReference type="NCBI Taxonomy" id="7936"/>
    <lineage>
        <taxon>Eukaryota</taxon>
        <taxon>Metazoa</taxon>
        <taxon>Chordata</taxon>
        <taxon>Craniata</taxon>
        <taxon>Vertebrata</taxon>
        <taxon>Euteleostomi</taxon>
        <taxon>Actinopterygii</taxon>
        <taxon>Neopterygii</taxon>
        <taxon>Teleostei</taxon>
        <taxon>Anguilliformes</taxon>
        <taxon>Anguillidae</taxon>
        <taxon>Anguilla</taxon>
    </lineage>
</organism>
<protein>
    <submittedName>
        <fullName evidence="1">Uncharacterized protein</fullName>
    </submittedName>
</protein>
<reference evidence="1" key="2">
    <citation type="journal article" date="2015" name="Fish Shellfish Immunol.">
        <title>Early steps in the European eel (Anguilla anguilla)-Vibrio vulnificus interaction in the gills: Role of the RtxA13 toxin.</title>
        <authorList>
            <person name="Callol A."/>
            <person name="Pajuelo D."/>
            <person name="Ebbesson L."/>
            <person name="Teles M."/>
            <person name="MacKenzie S."/>
            <person name="Amaro C."/>
        </authorList>
    </citation>
    <scope>NUCLEOTIDE SEQUENCE</scope>
</reference>